<gene>
    <name evidence="2" type="ORF">DVH24_027624</name>
</gene>
<dbReference type="AlphaFoldDB" id="A0A498HDU2"/>
<evidence type="ECO:0000256" key="1">
    <source>
        <dbReference type="SAM" id="MobiDB-lite"/>
    </source>
</evidence>
<feature type="region of interest" description="Disordered" evidence="1">
    <location>
        <begin position="97"/>
        <end position="122"/>
    </location>
</feature>
<proteinExistence type="predicted"/>
<dbReference type="STRING" id="3750.A0A498HDU2"/>
<dbReference type="EMBL" id="RDQH01000343">
    <property type="protein sequence ID" value="RXH67477.1"/>
    <property type="molecule type" value="Genomic_DNA"/>
</dbReference>
<feature type="compositionally biased region" description="Basic and acidic residues" evidence="1">
    <location>
        <begin position="111"/>
        <end position="122"/>
    </location>
</feature>
<evidence type="ECO:0000313" key="3">
    <source>
        <dbReference type="Proteomes" id="UP000290289"/>
    </source>
</evidence>
<keyword evidence="3" id="KW-1185">Reference proteome</keyword>
<dbReference type="PANTHER" id="PTHR35463">
    <property type="entry name" value="TRANSMEMBRANE PROTEIN"/>
    <property type="match status" value="1"/>
</dbReference>
<comment type="caution">
    <text evidence="2">The sequence shown here is derived from an EMBL/GenBank/DDBJ whole genome shotgun (WGS) entry which is preliminary data.</text>
</comment>
<sequence>MTKTAFSLYTSSPSMVPTYLDKSKTLFNQVRAYFFPPNLEEVMGNMGNIEVEPGSSVGDSAGRKVTEVVGKSFGKSKETMEDSAKSVAKIVGETVQKRKEKVKRSFSSNDKNTESKEPQFEL</sequence>
<dbReference type="Proteomes" id="UP000290289">
    <property type="component" value="Chromosome 17"/>
</dbReference>
<reference evidence="2 3" key="1">
    <citation type="submission" date="2018-10" db="EMBL/GenBank/DDBJ databases">
        <title>A high-quality apple genome assembly.</title>
        <authorList>
            <person name="Hu J."/>
        </authorList>
    </citation>
    <scope>NUCLEOTIDE SEQUENCE [LARGE SCALE GENOMIC DNA]</scope>
    <source>
        <strain evidence="3">cv. HFTH1</strain>
        <tissue evidence="2">Young leaf</tissue>
    </source>
</reference>
<organism evidence="2 3">
    <name type="scientific">Malus domestica</name>
    <name type="common">Apple</name>
    <name type="synonym">Pyrus malus</name>
    <dbReference type="NCBI Taxonomy" id="3750"/>
    <lineage>
        <taxon>Eukaryota</taxon>
        <taxon>Viridiplantae</taxon>
        <taxon>Streptophyta</taxon>
        <taxon>Embryophyta</taxon>
        <taxon>Tracheophyta</taxon>
        <taxon>Spermatophyta</taxon>
        <taxon>Magnoliopsida</taxon>
        <taxon>eudicotyledons</taxon>
        <taxon>Gunneridae</taxon>
        <taxon>Pentapetalae</taxon>
        <taxon>rosids</taxon>
        <taxon>fabids</taxon>
        <taxon>Rosales</taxon>
        <taxon>Rosaceae</taxon>
        <taxon>Amygdaloideae</taxon>
        <taxon>Maleae</taxon>
        <taxon>Malus</taxon>
    </lineage>
</organism>
<name>A0A498HDU2_MALDO</name>
<accession>A0A498HDU2</accession>
<dbReference type="PANTHER" id="PTHR35463:SF11">
    <property type="entry name" value="TRANSMEMBRANE PROTEIN"/>
    <property type="match status" value="1"/>
</dbReference>
<evidence type="ECO:0000313" key="2">
    <source>
        <dbReference type="EMBL" id="RXH67477.1"/>
    </source>
</evidence>
<protein>
    <submittedName>
        <fullName evidence="2">Uncharacterized protein</fullName>
    </submittedName>
</protein>